<evidence type="ECO:0000256" key="2">
    <source>
        <dbReference type="SAM" id="MobiDB-lite"/>
    </source>
</evidence>
<dbReference type="SUPFAM" id="SSF56672">
    <property type="entry name" value="DNA/RNA polymerases"/>
    <property type="match status" value="1"/>
</dbReference>
<keyword evidence="1" id="KW-0227">DNA damage</keyword>
<dbReference type="GO" id="GO:0003887">
    <property type="term" value="F:DNA-directed DNA polymerase activity"/>
    <property type="evidence" value="ECO:0007669"/>
    <property type="project" value="UniProtKB-EC"/>
</dbReference>
<dbReference type="GO" id="GO:0006281">
    <property type="term" value="P:DNA repair"/>
    <property type="evidence" value="ECO:0007669"/>
    <property type="project" value="InterPro"/>
</dbReference>
<evidence type="ECO:0000313" key="5">
    <source>
        <dbReference type="Proteomes" id="UP000254919"/>
    </source>
</evidence>
<evidence type="ECO:0000259" key="3">
    <source>
        <dbReference type="Pfam" id="PF11799"/>
    </source>
</evidence>
<dbReference type="RefSeq" id="WP_019460147.1">
    <property type="nucleotide sequence ID" value="NZ_AP031462.1"/>
</dbReference>
<feature type="domain" description="DNA polymerase Y-family little finger" evidence="3">
    <location>
        <begin position="268"/>
        <end position="365"/>
    </location>
</feature>
<dbReference type="GO" id="GO:0003684">
    <property type="term" value="F:damaged DNA binding"/>
    <property type="evidence" value="ECO:0007669"/>
    <property type="project" value="InterPro"/>
</dbReference>
<name>A0A379N4T9_9PROT</name>
<dbReference type="AlphaFoldDB" id="A0A379N4T9"/>
<dbReference type="Proteomes" id="UP000254919">
    <property type="component" value="Unassembled WGS sequence"/>
</dbReference>
<protein>
    <submittedName>
        <fullName evidence="4">DNA polymerase IV</fullName>
        <ecNumber evidence="4">2.7.7.7</ecNumber>
    </submittedName>
</protein>
<dbReference type="InterPro" id="IPR017961">
    <property type="entry name" value="DNA_pol_Y-fam_little_finger"/>
</dbReference>
<reference evidence="4 5" key="1">
    <citation type="submission" date="2018-06" db="EMBL/GenBank/DDBJ databases">
        <authorList>
            <consortium name="Pathogen Informatics"/>
            <person name="Doyle S."/>
        </authorList>
    </citation>
    <scope>NUCLEOTIDE SEQUENCE [LARGE SCALE GENOMIC DNA]</scope>
    <source>
        <strain evidence="4 5">NCTC13291</strain>
    </source>
</reference>
<feature type="compositionally biased region" description="Basic and acidic residues" evidence="2">
    <location>
        <begin position="26"/>
        <end position="35"/>
    </location>
</feature>
<sequence length="536" mass="58308">MRRRACRPPRLNPAAAAPPPPSADPPETRGREPPCPRERRFLALHLPRLPTDLLRVEEPVVLWGQRGPRRLVIAASVPAEALGLYPGQPLADARALHPGLRLEAESPGAVPAMLERLALWALRFTPLAAAEEPDSLILDIAGCTGTGGEAGLRDEAVSRLARLGFAATGAVAGTPEAALALARAGVPAIVPPGGERQATASLPLTALPVAEAVATELRRLGLWRVGEVLAQPRIPLARRFGPALTALLDGVAGRARRPIRPVRPPPDLGVARDLPEPIVTRAAIDAVFAGLLDALCRKLDEAGLGARHLLLRAHRADAQWTENGVQEIAVGTGLPMRDPAHLARLFRDRLEELAPGFGFDRIALLAGRTDPLAPAQQGFAGSQADSARHQLLLAQLLDRLETRLPVWRLEPQASHLPERAMRRVPPLTPLVPEQPRAWRDRPRPVRLLPRPEPVSAVAALPDGAPARLTLHGRQLRIRRAEGPERLLPEWWRDDPARALRDYYRLETEMGDRLWVCRAGLDAPDAPARWFLHGYFA</sequence>
<evidence type="ECO:0000313" key="4">
    <source>
        <dbReference type="EMBL" id="SUE41819.1"/>
    </source>
</evidence>
<dbReference type="PANTHER" id="PTHR35369:SF2">
    <property type="entry name" value="BLR3025 PROTEIN"/>
    <property type="match status" value="1"/>
</dbReference>
<keyword evidence="4" id="KW-0808">Transferase</keyword>
<dbReference type="InterPro" id="IPR050356">
    <property type="entry name" value="SulA_CellDiv_inhibitor"/>
</dbReference>
<dbReference type="EMBL" id="UGVN01000001">
    <property type="protein sequence ID" value="SUE41819.1"/>
    <property type="molecule type" value="Genomic_DNA"/>
</dbReference>
<dbReference type="OrthoDB" id="9788640at2"/>
<feature type="region of interest" description="Disordered" evidence="2">
    <location>
        <begin position="1"/>
        <end position="35"/>
    </location>
</feature>
<accession>A0A379N4T9</accession>
<dbReference type="PANTHER" id="PTHR35369">
    <property type="entry name" value="BLR3025 PROTEIN-RELATED"/>
    <property type="match status" value="1"/>
</dbReference>
<gene>
    <name evidence="4" type="primary">dinB_3</name>
    <name evidence="4" type="ORF">NCTC13291_03426</name>
</gene>
<keyword evidence="4" id="KW-0548">Nucleotidyltransferase</keyword>
<dbReference type="InterPro" id="IPR043502">
    <property type="entry name" value="DNA/RNA_pol_sf"/>
</dbReference>
<proteinExistence type="predicted"/>
<dbReference type="CDD" id="cd03468">
    <property type="entry name" value="PolY_like"/>
    <property type="match status" value="1"/>
</dbReference>
<dbReference type="GeneID" id="99634560"/>
<organism evidence="4 5">
    <name type="scientific">Roseomonas mucosa</name>
    <dbReference type="NCBI Taxonomy" id="207340"/>
    <lineage>
        <taxon>Bacteria</taxon>
        <taxon>Pseudomonadati</taxon>
        <taxon>Pseudomonadota</taxon>
        <taxon>Alphaproteobacteria</taxon>
        <taxon>Acetobacterales</taxon>
        <taxon>Roseomonadaceae</taxon>
        <taxon>Roseomonas</taxon>
    </lineage>
</organism>
<dbReference type="Pfam" id="PF11799">
    <property type="entry name" value="IMS_C"/>
    <property type="match status" value="1"/>
</dbReference>
<evidence type="ECO:0000256" key="1">
    <source>
        <dbReference type="ARBA" id="ARBA00022763"/>
    </source>
</evidence>
<dbReference type="EC" id="2.7.7.7" evidence="4"/>